<keyword evidence="5 10" id="KW-0472">Membrane</keyword>
<comment type="subcellular location">
    <subcellularLocation>
        <location evidence="1">Membrane</location>
        <topology evidence="1">Single-pass type I membrane protein</topology>
    </subcellularLocation>
</comment>
<feature type="domain" description="MTC6 partial TIM-barrel" evidence="12">
    <location>
        <begin position="30"/>
        <end position="368"/>
    </location>
</feature>
<feature type="chain" id="PRO_5003442579" description="Maintenance of telomere capping protein 6" evidence="11">
    <location>
        <begin position="22"/>
        <end position="578"/>
    </location>
</feature>
<dbReference type="Pfam" id="PF25506">
    <property type="entry name" value="TIM-barrel_MTC6"/>
    <property type="match status" value="1"/>
</dbReference>
<dbReference type="Proteomes" id="UP000000707">
    <property type="component" value="Unassembled WGS sequence"/>
</dbReference>
<evidence type="ECO:0000313" key="13">
    <source>
        <dbReference type="EMBL" id="EGV62421.1"/>
    </source>
</evidence>
<evidence type="ECO:0000256" key="1">
    <source>
        <dbReference type="ARBA" id="ARBA00004479"/>
    </source>
</evidence>
<gene>
    <name evidence="13" type="ORF">CANTEDRAFT_99433</name>
</gene>
<dbReference type="HOGENOM" id="CLU_033723_0_0_1"/>
<dbReference type="KEGG" id="cten:18250856"/>
<evidence type="ECO:0000256" key="10">
    <source>
        <dbReference type="SAM" id="Phobius"/>
    </source>
</evidence>
<evidence type="ECO:0000256" key="3">
    <source>
        <dbReference type="ARBA" id="ARBA00022729"/>
    </source>
</evidence>
<evidence type="ECO:0000256" key="6">
    <source>
        <dbReference type="ARBA" id="ARBA00023180"/>
    </source>
</evidence>
<dbReference type="eggNOG" id="ENOG502QVFP">
    <property type="taxonomic scope" value="Eukaryota"/>
</dbReference>
<protein>
    <recommendedName>
        <fullName evidence="9">Maintenance of telomere capping protein 6</fullName>
    </recommendedName>
</protein>
<dbReference type="GeneID" id="18250856"/>
<reference evidence="13 14" key="1">
    <citation type="journal article" date="2011" name="Proc. Natl. Acad. Sci. U.S.A.">
        <title>Comparative genomics of xylose-fermenting fungi for enhanced biofuel production.</title>
        <authorList>
            <person name="Wohlbach D.J."/>
            <person name="Kuo A."/>
            <person name="Sato T.K."/>
            <person name="Potts K.M."/>
            <person name="Salamov A.A."/>
            <person name="LaButti K.M."/>
            <person name="Sun H."/>
            <person name="Clum A."/>
            <person name="Pangilinan J.L."/>
            <person name="Lindquist E.A."/>
            <person name="Lucas S."/>
            <person name="Lapidus A."/>
            <person name="Jin M."/>
            <person name="Gunawan C."/>
            <person name="Balan V."/>
            <person name="Dale B.E."/>
            <person name="Jeffries T.W."/>
            <person name="Zinkel R."/>
            <person name="Barry K.W."/>
            <person name="Grigoriev I.V."/>
            <person name="Gasch A.P."/>
        </authorList>
    </citation>
    <scope>NUCLEOTIDE SEQUENCE [LARGE SCALE GENOMIC DNA]</scope>
    <source>
        <strain evidence="14">ATCC 10573 / BCRC 21748 / CBS 615 / JCM 9827 / NBRC 10315 / NRRL Y-1498 / VKM Y-70</strain>
    </source>
</reference>
<dbReference type="InterPro" id="IPR051008">
    <property type="entry name" value="Telomere_Capping_Maintenance"/>
</dbReference>
<sequence>MNLYLIRILLLSAVQVCLVIADLENWPTRSFDLQVQQRAQRDVSYSIPIDQSTQFGVSVKALVFEEYGYSTSALPSFNGLLNMGIEVLTIDLYYNNFTSKWQLCPAPFPLNQTSTSISTIHNLEWNGKTYKCEPDFTPSTLMAEIRDFITGTNTNMDANYLQILYRLNHFTYPKRTLNSTVDLNKIYKSTSSPYNVLGNATLSDTMSLLGPYLFTPTDLKTFRASTSEEDRYFYNQSDETFPSLEQFIFTDLKRATVAVIYDEVTSNPAWYNYTSSDNQTIFINNGSVNLTLTSMADSEFVQTCVDDYLNSSNIDSGTDFQRLSLDTHFRYAYDDDTSAFDDTKFRAMIRCGYSPILNSSTYSIDDFNQNNIGEIINHYVPLSSWAWSPKSANVKSEGNYSMDDESKDNEAVRCVLVYEHGWYVGNCYDTYPFACQHSDNPTEWIIRNVKKSYFDAEKGCPKDYTFGISRSSMEMLSLMEAIAASDVDFPVWIDVNDITVINCFVTGGPYADCPYQRTVSTKGLAGLIAPSFVVAVVVLLLLSLEKIFRVNPIQTNRKRFWKKKINEHNKTEYEGVPS</sequence>
<evidence type="ECO:0000256" key="4">
    <source>
        <dbReference type="ARBA" id="ARBA00022989"/>
    </source>
</evidence>
<evidence type="ECO:0000256" key="8">
    <source>
        <dbReference type="ARBA" id="ARBA00038159"/>
    </source>
</evidence>
<dbReference type="STRING" id="590646.G3B8T2"/>
<name>G3B8T2_CANTC</name>
<dbReference type="GO" id="GO:0016020">
    <property type="term" value="C:membrane"/>
    <property type="evidence" value="ECO:0007669"/>
    <property type="project" value="UniProtKB-SubCell"/>
</dbReference>
<dbReference type="InterPro" id="IPR057530">
    <property type="entry name" value="TIM-barrel_MTC6"/>
</dbReference>
<dbReference type="PANTHER" id="PTHR35518:SF2">
    <property type="entry name" value="MAINTENANCE OF TELOMERE CAPPING PROTEIN 6"/>
    <property type="match status" value="1"/>
</dbReference>
<comment type="function">
    <text evidence="7">May be involved in telomere capping.</text>
</comment>
<accession>G3B8T2</accession>
<keyword evidence="14" id="KW-1185">Reference proteome</keyword>
<keyword evidence="3 11" id="KW-0732">Signal</keyword>
<dbReference type="PANTHER" id="PTHR35518">
    <property type="entry name" value="MAINTENANCE OF TELOMOERE CAPPING"/>
    <property type="match status" value="1"/>
</dbReference>
<keyword evidence="6" id="KW-0325">Glycoprotein</keyword>
<comment type="similarity">
    <text evidence="8">Belongs to the MTC6 family.</text>
</comment>
<evidence type="ECO:0000256" key="11">
    <source>
        <dbReference type="SAM" id="SignalP"/>
    </source>
</evidence>
<feature type="transmembrane region" description="Helical" evidence="10">
    <location>
        <begin position="523"/>
        <end position="544"/>
    </location>
</feature>
<proteinExistence type="inferred from homology"/>
<keyword evidence="4 10" id="KW-1133">Transmembrane helix</keyword>
<organism evidence="14">
    <name type="scientific">Candida tenuis (strain ATCC 10573 / BCRC 21748 / CBS 615 / JCM 9827 / NBRC 10315 / NRRL Y-1498 / VKM Y-70)</name>
    <name type="common">Yeast</name>
    <name type="synonym">Yamadazyma tenuis</name>
    <dbReference type="NCBI Taxonomy" id="590646"/>
    <lineage>
        <taxon>Eukaryota</taxon>
        <taxon>Fungi</taxon>
        <taxon>Dikarya</taxon>
        <taxon>Ascomycota</taxon>
        <taxon>Saccharomycotina</taxon>
        <taxon>Pichiomycetes</taxon>
        <taxon>Debaryomycetaceae</taxon>
        <taxon>Yamadazyma</taxon>
    </lineage>
</organism>
<evidence type="ECO:0000256" key="9">
    <source>
        <dbReference type="ARBA" id="ARBA00039865"/>
    </source>
</evidence>
<evidence type="ECO:0000256" key="5">
    <source>
        <dbReference type="ARBA" id="ARBA00023136"/>
    </source>
</evidence>
<evidence type="ECO:0000256" key="2">
    <source>
        <dbReference type="ARBA" id="ARBA00022692"/>
    </source>
</evidence>
<dbReference type="EMBL" id="GL996527">
    <property type="protein sequence ID" value="EGV62421.1"/>
    <property type="molecule type" value="Genomic_DNA"/>
</dbReference>
<evidence type="ECO:0000256" key="7">
    <source>
        <dbReference type="ARBA" id="ARBA00037703"/>
    </source>
</evidence>
<keyword evidence="2 10" id="KW-0812">Transmembrane</keyword>
<dbReference type="OrthoDB" id="5573651at2759"/>
<evidence type="ECO:0000313" key="14">
    <source>
        <dbReference type="Proteomes" id="UP000000707"/>
    </source>
</evidence>
<evidence type="ECO:0000259" key="12">
    <source>
        <dbReference type="Pfam" id="PF25506"/>
    </source>
</evidence>
<feature type="signal peptide" evidence="11">
    <location>
        <begin position="1"/>
        <end position="21"/>
    </location>
</feature>
<dbReference type="AlphaFoldDB" id="G3B8T2"/>